<dbReference type="PANTHER" id="PTHR15107">
    <property type="entry name" value="RETINOBLASTOMA BINDING PROTEIN 8"/>
    <property type="match status" value="1"/>
</dbReference>
<feature type="compositionally biased region" description="Polar residues" evidence="4">
    <location>
        <begin position="323"/>
        <end position="334"/>
    </location>
</feature>
<keyword evidence="2" id="KW-0227">DNA damage</keyword>
<dbReference type="GO" id="GO:0010792">
    <property type="term" value="P:DNA double-strand break processing involved in repair via single-strand annealing"/>
    <property type="evidence" value="ECO:0007669"/>
    <property type="project" value="TreeGrafter"/>
</dbReference>
<dbReference type="AlphaFoldDB" id="A0A2C5Y2Q5"/>
<keyword evidence="3" id="KW-0539">Nucleus</keyword>
<feature type="region of interest" description="Disordered" evidence="4">
    <location>
        <begin position="308"/>
        <end position="334"/>
    </location>
</feature>
<feature type="region of interest" description="Disordered" evidence="4">
    <location>
        <begin position="399"/>
        <end position="419"/>
    </location>
</feature>
<evidence type="ECO:0000256" key="2">
    <source>
        <dbReference type="ARBA" id="ARBA00022763"/>
    </source>
</evidence>
<feature type="compositionally biased region" description="Polar residues" evidence="4">
    <location>
        <begin position="218"/>
        <end position="233"/>
    </location>
</feature>
<accession>A0A2C5Y2Q5</accession>
<evidence type="ECO:0000256" key="1">
    <source>
        <dbReference type="ARBA" id="ARBA00004123"/>
    </source>
</evidence>
<protein>
    <recommendedName>
        <fullName evidence="5">DNA endonuclease activator Ctp1 C-terminal domain-containing protein</fullName>
    </recommendedName>
</protein>
<feature type="compositionally biased region" description="Polar residues" evidence="4">
    <location>
        <begin position="71"/>
        <end position="84"/>
    </location>
</feature>
<dbReference type="OrthoDB" id="5801062at2759"/>
<feature type="region of interest" description="Disordered" evidence="4">
    <location>
        <begin position="218"/>
        <end position="257"/>
    </location>
</feature>
<reference evidence="6 7" key="1">
    <citation type="submission" date="2017-06" db="EMBL/GenBank/DDBJ databases">
        <title>Ant-infecting Ophiocordyceps genomes reveal a high diversity of potential behavioral manipulation genes and a possible major role for enterotoxins.</title>
        <authorList>
            <person name="De Bekker C."/>
            <person name="Evans H.C."/>
            <person name="Brachmann A."/>
            <person name="Hughes D.P."/>
        </authorList>
    </citation>
    <scope>NUCLEOTIDE SEQUENCE [LARGE SCALE GENOMIC DNA]</scope>
    <source>
        <strain evidence="6 7">Map64</strain>
    </source>
</reference>
<keyword evidence="7" id="KW-1185">Reference proteome</keyword>
<dbReference type="InterPro" id="IPR013882">
    <property type="entry name" value="Ctp1_C"/>
</dbReference>
<evidence type="ECO:0000313" key="6">
    <source>
        <dbReference type="EMBL" id="PHH61254.1"/>
    </source>
</evidence>
<dbReference type="GO" id="GO:0003684">
    <property type="term" value="F:damaged DNA binding"/>
    <property type="evidence" value="ECO:0007669"/>
    <property type="project" value="TreeGrafter"/>
</dbReference>
<dbReference type="GO" id="GO:0005634">
    <property type="term" value="C:nucleus"/>
    <property type="evidence" value="ECO:0007669"/>
    <property type="project" value="UniProtKB-SubCell"/>
</dbReference>
<evidence type="ECO:0000313" key="7">
    <source>
        <dbReference type="Proteomes" id="UP000226192"/>
    </source>
</evidence>
<dbReference type="InterPro" id="IPR033316">
    <property type="entry name" value="RBBP8-like"/>
</dbReference>
<dbReference type="PANTHER" id="PTHR15107:SF0">
    <property type="entry name" value="DNA ENDONUCLEASE ACTIVATOR CTP1 C-TERMINAL DOMAIN-CONTAINING PROTEIN"/>
    <property type="match status" value="1"/>
</dbReference>
<dbReference type="Pfam" id="PF08573">
    <property type="entry name" value="SAE2"/>
    <property type="match status" value="1"/>
</dbReference>
<dbReference type="EMBL" id="NJET01000110">
    <property type="protein sequence ID" value="PHH61254.1"/>
    <property type="molecule type" value="Genomic_DNA"/>
</dbReference>
<comment type="caution">
    <text evidence="6">The sequence shown here is derived from an EMBL/GenBank/DDBJ whole genome shotgun (WGS) entry which is preliminary data.</text>
</comment>
<comment type="subcellular location">
    <subcellularLocation>
        <location evidence="1">Nucleus</location>
    </subcellularLocation>
</comment>
<proteinExistence type="predicted"/>
<sequence>MSLQHLLSQGRQTVLEALDQALMIIEQGAATDQYNINDRRIPSISHHVLENASATRQPEPDSSKKILPSPASWQAPSAKQQPRSSDSDAKNAYNPSEDLNLLKADYSLLQRKFDALLSNFKLAKDALQKRKDERDGWVQHANRLEDLIRAAEKKYHIRILGGNAKTAEAQINNVVDAEPVTLAITEVKSEPQLPPLPRHGSPTSENREILISLDALDSTQSDSNDGTGHQTPQIPARDLSANPTADSQPSSSIPVIVSERIVKKRRCEEQTTIKKEISNSSSPVLSNFKFKPNTQGSLDLGEIGQKIVTPRRRRQTASPAPATDNSASELVSPDTTPIATLAKGAKRPQPATILGQSTVLTPISVNVHQIKSSLNTRSNQRHVKPGLEYAIGALAEDGNSYNKLAPTSRGRYKDKSARPESRLDILLNSPLSVTDENNERSHLYSRTSTTNNALIPNRRSLPFATDVGATNSFEQNVTPSRLGMTRPKPAISHERLEWSRGNSGTTCLRNKPLSELQLDDFKVNSSINDGHAFAFTEIVRDKNERACLPGCTELSCCGKQFRALAMSQRPDPPLTTAQRMEEQKLLEEYLGDEAFRLASMTSEERLEVWVEAKAQELANKFGKHRHRFSRMQSPPGFWNPDFPTTQELEEEHAEAFKRQRQAVETRYREAMRTDGKWIFRDE</sequence>
<dbReference type="Proteomes" id="UP000226192">
    <property type="component" value="Unassembled WGS sequence"/>
</dbReference>
<evidence type="ECO:0000256" key="4">
    <source>
        <dbReference type="SAM" id="MobiDB-lite"/>
    </source>
</evidence>
<gene>
    <name evidence="6" type="ORF">CDD81_632</name>
</gene>
<evidence type="ECO:0000259" key="5">
    <source>
        <dbReference type="Pfam" id="PF08573"/>
    </source>
</evidence>
<feature type="domain" description="DNA endonuclease activator Ctp1 C-terminal" evidence="5">
    <location>
        <begin position="534"/>
        <end position="647"/>
    </location>
</feature>
<dbReference type="STRING" id="1399860.A0A2C5Y2Q5"/>
<name>A0A2C5Y2Q5_9HYPO</name>
<feature type="region of interest" description="Disordered" evidence="4">
    <location>
        <begin position="51"/>
        <end position="92"/>
    </location>
</feature>
<organism evidence="6 7">
    <name type="scientific">Ophiocordyceps australis</name>
    <dbReference type="NCBI Taxonomy" id="1399860"/>
    <lineage>
        <taxon>Eukaryota</taxon>
        <taxon>Fungi</taxon>
        <taxon>Dikarya</taxon>
        <taxon>Ascomycota</taxon>
        <taxon>Pezizomycotina</taxon>
        <taxon>Sordariomycetes</taxon>
        <taxon>Hypocreomycetidae</taxon>
        <taxon>Hypocreales</taxon>
        <taxon>Ophiocordycipitaceae</taxon>
        <taxon>Ophiocordyceps</taxon>
    </lineage>
</organism>
<evidence type="ECO:0000256" key="3">
    <source>
        <dbReference type="ARBA" id="ARBA00023242"/>
    </source>
</evidence>